<keyword evidence="1" id="KW-0812">Transmembrane</keyword>
<protein>
    <submittedName>
        <fullName evidence="2">Second ORF in transposon ISC1190</fullName>
    </submittedName>
</protein>
<dbReference type="AlphaFoldDB" id="A0A157T0A6"/>
<proteinExistence type="predicted"/>
<feature type="transmembrane region" description="Helical" evidence="1">
    <location>
        <begin position="12"/>
        <end position="30"/>
    </location>
</feature>
<gene>
    <name evidence="2" type="ORF">SSOP1_1102</name>
</gene>
<accession>A0A157T0A6</accession>
<organism evidence="2 3">
    <name type="scientific">Saccharolobus solfataricus</name>
    <name type="common">Sulfolobus solfataricus</name>
    <dbReference type="NCBI Taxonomy" id="2287"/>
    <lineage>
        <taxon>Archaea</taxon>
        <taxon>Thermoproteota</taxon>
        <taxon>Thermoprotei</taxon>
        <taxon>Sulfolobales</taxon>
        <taxon>Sulfolobaceae</taxon>
        <taxon>Saccharolobus</taxon>
    </lineage>
</organism>
<keyword evidence="1" id="KW-0472">Membrane</keyword>
<evidence type="ECO:0000313" key="3">
    <source>
        <dbReference type="Proteomes" id="UP000076770"/>
    </source>
</evidence>
<sequence>MILNIMKSYEAQTPIVILIQLLSLAVRVLFQGVFLGDAVLRRAFYLLTLSAIRVNPVIRRFYEGHKGKLKGKKLIVACASCYYLGRTVL</sequence>
<keyword evidence="1" id="KW-1133">Transmembrane helix</keyword>
<dbReference type="Proteomes" id="UP000076770">
    <property type="component" value="Chromosome i"/>
</dbReference>
<dbReference type="EMBL" id="LT549890">
    <property type="protein sequence ID" value="SAI84656.1"/>
    <property type="molecule type" value="Genomic_DNA"/>
</dbReference>
<evidence type="ECO:0000256" key="1">
    <source>
        <dbReference type="SAM" id="Phobius"/>
    </source>
</evidence>
<evidence type="ECO:0000313" key="2">
    <source>
        <dbReference type="EMBL" id="SAI84656.1"/>
    </source>
</evidence>
<dbReference type="PATRIC" id="fig|2287.9.peg.1113"/>
<name>A0A157T0A6_SACSO</name>
<reference evidence="3" key="1">
    <citation type="submission" date="2016-04" db="EMBL/GenBank/DDBJ databases">
        <authorList>
            <person name="Shah S.A."/>
            <person name="Garrett R.A."/>
        </authorList>
    </citation>
    <scope>NUCLEOTIDE SEQUENCE [LARGE SCALE GENOMIC DNA]</scope>
    <source>
        <strain evidence="3">ATCC 35091 / DSM 1616 / JCM 8930 / NBRC 15331 / P1</strain>
    </source>
</reference>